<keyword evidence="1" id="KW-0812">Transmembrane</keyword>
<keyword evidence="1" id="KW-0472">Membrane</keyword>
<reference evidence="2 3" key="1">
    <citation type="submission" date="2022-05" db="EMBL/GenBank/DDBJ databases">
        <title>Diverse viruses of marine archaea discovered using metagenomics.</title>
        <authorList>
            <person name="Zhou Y."/>
        </authorList>
    </citation>
    <scope>NUCLEOTIDE SEQUENCE [LARGE SCALE GENOMIC DNA]</scope>
    <source>
        <strain evidence="2">YSH_150918</strain>
    </source>
</reference>
<proteinExistence type="predicted"/>
<dbReference type="RefSeq" id="YP_010806158.1">
    <property type="nucleotide sequence ID" value="NC_077214.1"/>
</dbReference>
<keyword evidence="3" id="KW-1185">Reference proteome</keyword>
<dbReference type="GeneID" id="80545119"/>
<evidence type="ECO:0000313" key="2">
    <source>
        <dbReference type="EMBL" id="UVF62567.1"/>
    </source>
</evidence>
<accession>A0A976UB08</accession>
<evidence type="ECO:0000256" key="1">
    <source>
        <dbReference type="SAM" id="Phobius"/>
    </source>
</evidence>
<evidence type="ECO:0000313" key="3">
    <source>
        <dbReference type="Proteomes" id="UP001157002"/>
    </source>
</evidence>
<dbReference type="EMBL" id="ON649702">
    <property type="protein sequence ID" value="UVF62567.1"/>
    <property type="molecule type" value="Genomic_DNA"/>
</dbReference>
<keyword evidence="1" id="KW-1133">Transmembrane helix</keyword>
<organism evidence="2 3">
    <name type="scientific">Poseidoniales virus YSH_150918</name>
    <dbReference type="NCBI Taxonomy" id="3071324"/>
    <lineage>
        <taxon>Viruses</taxon>
        <taxon>Duplodnaviria</taxon>
        <taxon>Heunggongvirae</taxon>
        <taxon>Uroviricota</taxon>
        <taxon>Caudoviricetes</taxon>
        <taxon>Magrovirales</taxon>
        <taxon>Aoguangviridae</taxon>
        <taxon>Aobingvirus</taxon>
        <taxon>Aobingvirus yangshanense</taxon>
    </lineage>
</organism>
<feature type="transmembrane region" description="Helical" evidence="1">
    <location>
        <begin position="28"/>
        <end position="50"/>
    </location>
</feature>
<sequence>MTILFIGVVSGANVFFYAKFGLDFPYTILSHSILFGLITVGSIMCLKAIFDVSLNDRIEMYLLDQRIKAYWERKNKEEQQKNKIRETMKNQNYITPPRLETDQNAVSNEFLAQLQ</sequence>
<dbReference type="KEGG" id="vg:80545119"/>
<protein>
    <submittedName>
        <fullName evidence="2">Uncharacterized protein</fullName>
    </submittedName>
</protein>
<name>A0A976UB08_9CAUD</name>
<dbReference type="Proteomes" id="UP001157002">
    <property type="component" value="Segment"/>
</dbReference>